<gene>
    <name evidence="2" type="ORF">BCR33DRAFT_159429</name>
</gene>
<proteinExistence type="predicted"/>
<feature type="transmembrane region" description="Helical" evidence="1">
    <location>
        <begin position="113"/>
        <end position="135"/>
    </location>
</feature>
<organism evidence="2 3">
    <name type="scientific">Rhizoclosmatium globosum</name>
    <dbReference type="NCBI Taxonomy" id="329046"/>
    <lineage>
        <taxon>Eukaryota</taxon>
        <taxon>Fungi</taxon>
        <taxon>Fungi incertae sedis</taxon>
        <taxon>Chytridiomycota</taxon>
        <taxon>Chytridiomycota incertae sedis</taxon>
        <taxon>Chytridiomycetes</taxon>
        <taxon>Chytridiales</taxon>
        <taxon>Chytriomycetaceae</taxon>
        <taxon>Rhizoclosmatium</taxon>
    </lineage>
</organism>
<name>A0A1Y2CG63_9FUNG</name>
<dbReference type="AlphaFoldDB" id="A0A1Y2CG63"/>
<dbReference type="Proteomes" id="UP000193642">
    <property type="component" value="Unassembled WGS sequence"/>
</dbReference>
<evidence type="ECO:0000313" key="3">
    <source>
        <dbReference type="Proteomes" id="UP000193642"/>
    </source>
</evidence>
<sequence length="173" mass="20051">MILWTFTEDGCLNSDMHPIYDIPFIALAFTCDELSQRIGLYHERSLESQLFPLSQPLNYVKNRNPYISSSTFFNYAGRMSVVCVVMRRSPYRQKTMESHGLSYLKRHLYAPKYLLVGFIIYFILVVPCAAVEHAIQRVLSVMTTDSPLIRLRTLAITYKRREVKCSALLGRSR</sequence>
<keyword evidence="1" id="KW-0812">Transmembrane</keyword>
<keyword evidence="3" id="KW-1185">Reference proteome</keyword>
<protein>
    <submittedName>
        <fullName evidence="2">Uncharacterized protein</fullName>
    </submittedName>
</protein>
<accession>A0A1Y2CG63</accession>
<evidence type="ECO:0000313" key="2">
    <source>
        <dbReference type="EMBL" id="ORY46053.1"/>
    </source>
</evidence>
<reference evidence="2 3" key="1">
    <citation type="submission" date="2016-07" db="EMBL/GenBank/DDBJ databases">
        <title>Pervasive Adenine N6-methylation of Active Genes in Fungi.</title>
        <authorList>
            <consortium name="DOE Joint Genome Institute"/>
            <person name="Mondo S.J."/>
            <person name="Dannebaum R.O."/>
            <person name="Kuo R.C."/>
            <person name="Labutti K."/>
            <person name="Haridas S."/>
            <person name="Kuo A."/>
            <person name="Salamov A."/>
            <person name="Ahrendt S.R."/>
            <person name="Lipzen A."/>
            <person name="Sullivan W."/>
            <person name="Andreopoulos W.B."/>
            <person name="Clum A."/>
            <person name="Lindquist E."/>
            <person name="Daum C."/>
            <person name="Ramamoorthy G.K."/>
            <person name="Gryganskyi A."/>
            <person name="Culley D."/>
            <person name="Magnuson J.K."/>
            <person name="James T.Y."/>
            <person name="O'Malley M.A."/>
            <person name="Stajich J.E."/>
            <person name="Spatafora J.W."/>
            <person name="Visel A."/>
            <person name="Grigoriev I.V."/>
        </authorList>
    </citation>
    <scope>NUCLEOTIDE SEQUENCE [LARGE SCALE GENOMIC DNA]</scope>
    <source>
        <strain evidence="2 3">JEL800</strain>
    </source>
</reference>
<keyword evidence="1" id="KW-0472">Membrane</keyword>
<comment type="caution">
    <text evidence="2">The sequence shown here is derived from an EMBL/GenBank/DDBJ whole genome shotgun (WGS) entry which is preliminary data.</text>
</comment>
<keyword evidence="1" id="KW-1133">Transmembrane helix</keyword>
<evidence type="ECO:0000256" key="1">
    <source>
        <dbReference type="SAM" id="Phobius"/>
    </source>
</evidence>
<dbReference type="EMBL" id="MCGO01000018">
    <property type="protein sequence ID" value="ORY46053.1"/>
    <property type="molecule type" value="Genomic_DNA"/>
</dbReference>